<accession>A0ACB7ZQY9</accession>
<evidence type="ECO:0000313" key="2">
    <source>
        <dbReference type="Proteomes" id="UP000790377"/>
    </source>
</evidence>
<name>A0ACB7ZQY9_9AGAM</name>
<proteinExistence type="predicted"/>
<dbReference type="EMBL" id="MU269225">
    <property type="protein sequence ID" value="KAH7903094.1"/>
    <property type="molecule type" value="Genomic_DNA"/>
</dbReference>
<reference evidence="1" key="1">
    <citation type="journal article" date="2021" name="New Phytol.">
        <title>Evolutionary innovations through gain and loss of genes in the ectomycorrhizal Boletales.</title>
        <authorList>
            <person name="Wu G."/>
            <person name="Miyauchi S."/>
            <person name="Morin E."/>
            <person name="Kuo A."/>
            <person name="Drula E."/>
            <person name="Varga T."/>
            <person name="Kohler A."/>
            <person name="Feng B."/>
            <person name="Cao Y."/>
            <person name="Lipzen A."/>
            <person name="Daum C."/>
            <person name="Hundley H."/>
            <person name="Pangilinan J."/>
            <person name="Johnson J."/>
            <person name="Barry K."/>
            <person name="LaButti K."/>
            <person name="Ng V."/>
            <person name="Ahrendt S."/>
            <person name="Min B."/>
            <person name="Choi I.G."/>
            <person name="Park H."/>
            <person name="Plett J.M."/>
            <person name="Magnuson J."/>
            <person name="Spatafora J.W."/>
            <person name="Nagy L.G."/>
            <person name="Henrissat B."/>
            <person name="Grigoriev I.V."/>
            <person name="Yang Z.L."/>
            <person name="Xu J."/>
            <person name="Martin F.M."/>
        </authorList>
    </citation>
    <scope>NUCLEOTIDE SEQUENCE</scope>
    <source>
        <strain evidence="1">ATCC 28755</strain>
    </source>
</reference>
<protein>
    <submittedName>
        <fullName evidence="1">Uncharacterized protein</fullName>
    </submittedName>
</protein>
<evidence type="ECO:0000313" key="1">
    <source>
        <dbReference type="EMBL" id="KAH7903094.1"/>
    </source>
</evidence>
<comment type="caution">
    <text evidence="1">The sequence shown here is derived from an EMBL/GenBank/DDBJ whole genome shotgun (WGS) entry which is preliminary data.</text>
</comment>
<organism evidence="1 2">
    <name type="scientific">Hygrophoropsis aurantiaca</name>
    <dbReference type="NCBI Taxonomy" id="72124"/>
    <lineage>
        <taxon>Eukaryota</taxon>
        <taxon>Fungi</taxon>
        <taxon>Dikarya</taxon>
        <taxon>Basidiomycota</taxon>
        <taxon>Agaricomycotina</taxon>
        <taxon>Agaricomycetes</taxon>
        <taxon>Agaricomycetidae</taxon>
        <taxon>Boletales</taxon>
        <taxon>Coniophorineae</taxon>
        <taxon>Hygrophoropsidaceae</taxon>
        <taxon>Hygrophoropsis</taxon>
    </lineage>
</organism>
<sequence>MLFVVIYTRFSIALLCSSSVEVTSMELPKAWPEASCIRRSDVVPALFPTSAQCVIVGFCSRGLLILRLWTLLLAIALLFFRRFQVVLAQNNETAAACITATGYGWANNSIGQDPCTVAHDLFAADPPPCNDFYFPTLSASDSYPPPGPTDSNSCLCNTVIFSLASACDLCRGADIVSWSDWIADCPSNETLYQQWPASIAPITEIPPWAYMALVNDNWDGPQAKANASAVAAQRALAASPSPSPSSAKSKSTGNAGAIAGGVVGGVAAGTILIFLSVFFWRRHQQASIFQQTFRAETGELPH</sequence>
<keyword evidence="2" id="KW-1185">Reference proteome</keyword>
<dbReference type="Proteomes" id="UP000790377">
    <property type="component" value="Unassembled WGS sequence"/>
</dbReference>
<gene>
    <name evidence="1" type="ORF">BJ138DRAFT_1168573</name>
</gene>